<feature type="coiled-coil region" evidence="1">
    <location>
        <begin position="59"/>
        <end position="93"/>
    </location>
</feature>
<reference evidence="2 3" key="1">
    <citation type="submission" date="2016-10" db="EMBL/GenBank/DDBJ databases">
        <authorList>
            <person name="Varghese N."/>
            <person name="Submissions S."/>
        </authorList>
    </citation>
    <scope>NUCLEOTIDE SEQUENCE [LARGE SCALE GENOMIC DNA]</scope>
    <source>
        <strain evidence="2 3">NLAE-zl-C196</strain>
    </source>
</reference>
<dbReference type="RefSeq" id="WP_166433082.1">
    <property type="nucleotide sequence ID" value="NZ_FOIO01000002.1"/>
</dbReference>
<dbReference type="InterPro" id="IPR009951">
    <property type="entry name" value="Host-nuc_inhib_Gam"/>
</dbReference>
<organism evidence="2 3">
    <name type="scientific">Enterocloster clostridioformis</name>
    <dbReference type="NCBI Taxonomy" id="1531"/>
    <lineage>
        <taxon>Bacteria</taxon>
        <taxon>Bacillati</taxon>
        <taxon>Bacillota</taxon>
        <taxon>Clostridia</taxon>
        <taxon>Lachnospirales</taxon>
        <taxon>Lachnospiraceae</taxon>
        <taxon>Enterocloster</taxon>
    </lineage>
</organism>
<evidence type="ECO:0000313" key="2">
    <source>
        <dbReference type="EMBL" id="SET20489.1"/>
    </source>
</evidence>
<evidence type="ECO:0000256" key="1">
    <source>
        <dbReference type="SAM" id="Coils"/>
    </source>
</evidence>
<dbReference type="Proteomes" id="UP000182121">
    <property type="component" value="Unassembled WGS sequence"/>
</dbReference>
<dbReference type="AlphaFoldDB" id="A0A1I0CLP3"/>
<accession>A0A1I0CLP3</accession>
<gene>
    <name evidence="2" type="ORF">SAMN05216521_1002141</name>
</gene>
<evidence type="ECO:0000313" key="3">
    <source>
        <dbReference type="Proteomes" id="UP000182121"/>
    </source>
</evidence>
<comment type="caution">
    <text evidence="2">The sequence shown here is derived from an EMBL/GenBank/DDBJ whole genome shotgun (WGS) entry which is preliminary data.</text>
</comment>
<dbReference type="GO" id="GO:0042262">
    <property type="term" value="P:DNA protection"/>
    <property type="evidence" value="ECO:0007669"/>
    <property type="project" value="InterPro"/>
</dbReference>
<dbReference type="Pfam" id="PF07352">
    <property type="entry name" value="Phage_Mu_Gam"/>
    <property type="match status" value="1"/>
</dbReference>
<keyword evidence="1" id="KW-0175">Coiled coil</keyword>
<name>A0A1I0CLP3_9FIRM</name>
<dbReference type="GO" id="GO:0003690">
    <property type="term" value="F:double-stranded DNA binding"/>
    <property type="evidence" value="ECO:0007669"/>
    <property type="project" value="InterPro"/>
</dbReference>
<dbReference type="EMBL" id="FOIO01000002">
    <property type="protein sequence ID" value="SET20489.1"/>
    <property type="molecule type" value="Genomic_DNA"/>
</dbReference>
<dbReference type="SUPFAM" id="SSF161266">
    <property type="entry name" value="Gam-like"/>
    <property type="match status" value="1"/>
</dbReference>
<protein>
    <submittedName>
        <fullName evidence="2">Bacteriophage Mu Gam like protein</fullName>
    </submittedName>
</protein>
<sequence>MKIDKTMMEEEALALQEQEWDMVVSEEMEKIAAADDGQEAAQEKKAFVIDDDNKADWAIRKIDEEKQEFNRIRELAEEQTARIEQKVEAAERRFNQRTSYLRSLLGSYFMQVPHRKTKTQESYRLLSGSLVLKPPKVKPVYEEDELVKYLKESGMPDYIKTEEKARWGELKKLLDLSQGKHPVIKDTGELVECIRVEETPAEFKVEV</sequence>
<proteinExistence type="predicted"/>